<accession>A0A498L3B9</accession>
<comment type="caution">
    <text evidence="2">The sequence shown here is derived from an EMBL/GenBank/DDBJ whole genome shotgun (WGS) entry which is preliminary data.</text>
</comment>
<sequence length="63" mass="6567">MPGRPAESRSLQVVGALVALVAVIGYTVYDWQWGSGDPLPTAIGLAVAALAIGVTLYRRLDLG</sequence>
<feature type="transmembrane region" description="Helical" evidence="1">
    <location>
        <begin position="12"/>
        <end position="29"/>
    </location>
</feature>
<keyword evidence="1" id="KW-0472">Membrane</keyword>
<dbReference type="RefSeq" id="WP_129067676.1">
    <property type="nucleotide sequence ID" value="NZ_RDFA01000001.1"/>
</dbReference>
<evidence type="ECO:0000256" key="1">
    <source>
        <dbReference type="SAM" id="Phobius"/>
    </source>
</evidence>
<feature type="transmembrane region" description="Helical" evidence="1">
    <location>
        <begin position="41"/>
        <end position="60"/>
    </location>
</feature>
<keyword evidence="3" id="KW-1185">Reference proteome</keyword>
<name>A0A498L3B9_9EURY</name>
<evidence type="ECO:0000313" key="2">
    <source>
        <dbReference type="EMBL" id="RXK51821.1"/>
    </source>
</evidence>
<organism evidence="2 3">
    <name type="scientific">Halorientalis pallida</name>
    <dbReference type="NCBI Taxonomy" id="2479928"/>
    <lineage>
        <taxon>Archaea</taxon>
        <taxon>Methanobacteriati</taxon>
        <taxon>Methanobacteriota</taxon>
        <taxon>Stenosarchaea group</taxon>
        <taxon>Halobacteria</taxon>
        <taxon>Halobacteriales</taxon>
        <taxon>Haloarculaceae</taxon>
        <taxon>Halorientalis</taxon>
    </lineage>
</organism>
<keyword evidence="1" id="KW-0812">Transmembrane</keyword>
<dbReference type="AlphaFoldDB" id="A0A498L3B9"/>
<evidence type="ECO:0000313" key="3">
    <source>
        <dbReference type="Proteomes" id="UP000289691"/>
    </source>
</evidence>
<dbReference type="EMBL" id="RDFA01000001">
    <property type="protein sequence ID" value="RXK51821.1"/>
    <property type="molecule type" value="Genomic_DNA"/>
</dbReference>
<keyword evidence="1" id="KW-1133">Transmembrane helix</keyword>
<gene>
    <name evidence="2" type="ORF">EAF64_04090</name>
</gene>
<protein>
    <submittedName>
        <fullName evidence="2">Multidrug transporter</fullName>
    </submittedName>
</protein>
<dbReference type="Proteomes" id="UP000289691">
    <property type="component" value="Unassembled WGS sequence"/>
</dbReference>
<reference evidence="2 3" key="1">
    <citation type="submission" date="2019-01" db="EMBL/GenBank/DDBJ databases">
        <title>Halorientalis sp. F13-25 a new haloarchaeum isolated from hypersaline water.</title>
        <authorList>
            <person name="Ana D.-V."/>
            <person name="Cristina S.-P."/>
            <person name="Antonio V."/>
        </authorList>
    </citation>
    <scope>NUCLEOTIDE SEQUENCE [LARGE SCALE GENOMIC DNA]</scope>
    <source>
        <strain evidence="2 3">F13-25</strain>
    </source>
</reference>
<proteinExistence type="predicted"/>